<dbReference type="SUPFAM" id="SSF53756">
    <property type="entry name" value="UDP-Glycosyltransferase/glycogen phosphorylase"/>
    <property type="match status" value="1"/>
</dbReference>
<dbReference type="GO" id="GO:0016757">
    <property type="term" value="F:glycosyltransferase activity"/>
    <property type="evidence" value="ECO:0007669"/>
    <property type="project" value="UniProtKB-KW"/>
</dbReference>
<evidence type="ECO:0000313" key="2">
    <source>
        <dbReference type="EMBL" id="WNH10249.1"/>
    </source>
</evidence>
<proteinExistence type="predicted"/>
<dbReference type="PANTHER" id="PTHR12526">
    <property type="entry name" value="GLYCOSYLTRANSFERASE"/>
    <property type="match status" value="1"/>
</dbReference>
<evidence type="ECO:0000259" key="1">
    <source>
        <dbReference type="Pfam" id="PF00534"/>
    </source>
</evidence>
<dbReference type="Gene3D" id="3.40.50.2000">
    <property type="entry name" value="Glycogen Phosphorylase B"/>
    <property type="match status" value="2"/>
</dbReference>
<name>A0ABY9XWF4_9FLAO</name>
<reference evidence="2 3" key="1">
    <citation type="submission" date="2023-09" db="EMBL/GenBank/DDBJ databases">
        <title>Thalassobella suaedae gen. nov., sp. nov., a marine bacterium of the family Flavobacteriaceae isolated from a halophyte Suaeda japonica.</title>
        <authorList>
            <person name="Lee S.Y."/>
            <person name="Hwang C.Y."/>
        </authorList>
    </citation>
    <scope>NUCLEOTIDE SEQUENCE [LARGE SCALE GENOMIC DNA]</scope>
    <source>
        <strain evidence="2 3">HL-DH14</strain>
    </source>
</reference>
<keyword evidence="2" id="KW-0328">Glycosyltransferase</keyword>
<dbReference type="InterPro" id="IPR001296">
    <property type="entry name" value="Glyco_trans_1"/>
</dbReference>
<dbReference type="Proteomes" id="UP001302806">
    <property type="component" value="Chromosome"/>
</dbReference>
<dbReference type="PANTHER" id="PTHR12526:SF630">
    <property type="entry name" value="GLYCOSYLTRANSFERASE"/>
    <property type="match status" value="1"/>
</dbReference>
<feature type="domain" description="Glycosyl transferase family 1" evidence="1">
    <location>
        <begin position="180"/>
        <end position="283"/>
    </location>
</feature>
<sequence>MKILYITNQICGAAGLERVLSIKARLLAESYNYDVHIITLNQGNADLFYDFGTSITYHDLSISGNPLIYIKQYTKQLNAKVKEINPAIICVCDDGLKAFFLPSILSKPCPMVYERHVSKEIENTSEKFNVLKWLKNKVIFKLMYFGGQQYDKFIVLTKGNLKEWYLKNTMVINNPLSFYKEVPKSNLDKKIVLAVGRQSYQKGYDRLLLSWKEVLNSNPDWELHIYGKKDPNLNLETLAKEYNINSSVNFFDPVKNISDVYQKASIFVLSSRFEGFGMVLTESHDTWGTLRIF</sequence>
<dbReference type="EC" id="2.4.-.-" evidence="2"/>
<evidence type="ECO:0000313" key="3">
    <source>
        <dbReference type="Proteomes" id="UP001302806"/>
    </source>
</evidence>
<protein>
    <submittedName>
        <fullName evidence="2">Glycosyltransferase</fullName>
        <ecNumber evidence="2">2.4.-.-</ecNumber>
    </submittedName>
</protein>
<gene>
    <name evidence="2" type="ORF">RHP51_06095</name>
</gene>
<dbReference type="EMBL" id="CP134537">
    <property type="protein sequence ID" value="WNH10249.1"/>
    <property type="molecule type" value="Genomic_DNA"/>
</dbReference>
<keyword evidence="2" id="KW-0808">Transferase</keyword>
<dbReference type="RefSeq" id="WP_415866559.1">
    <property type="nucleotide sequence ID" value="NZ_CP134537.1"/>
</dbReference>
<dbReference type="Pfam" id="PF00534">
    <property type="entry name" value="Glycos_transf_1"/>
    <property type="match status" value="1"/>
</dbReference>
<accession>A0ABY9XWF4</accession>
<organism evidence="2 3">
    <name type="scientific">Thalassobellus suaedae</name>
    <dbReference type="NCBI Taxonomy" id="3074124"/>
    <lineage>
        <taxon>Bacteria</taxon>
        <taxon>Pseudomonadati</taxon>
        <taxon>Bacteroidota</taxon>
        <taxon>Flavobacteriia</taxon>
        <taxon>Flavobacteriales</taxon>
        <taxon>Flavobacteriaceae</taxon>
        <taxon>Thalassobellus</taxon>
    </lineage>
</organism>